<organism evidence="1 2">
    <name type="scientific">Citricoccus parietis</name>
    <dbReference type="NCBI Taxonomy" id="592307"/>
    <lineage>
        <taxon>Bacteria</taxon>
        <taxon>Bacillati</taxon>
        <taxon>Actinomycetota</taxon>
        <taxon>Actinomycetes</taxon>
        <taxon>Micrococcales</taxon>
        <taxon>Micrococcaceae</taxon>
        <taxon>Citricoccus</taxon>
    </lineage>
</organism>
<dbReference type="EMBL" id="JBHMFI010000001">
    <property type="protein sequence ID" value="MFB9072224.1"/>
    <property type="molecule type" value="Genomic_DNA"/>
</dbReference>
<evidence type="ECO:0000313" key="1">
    <source>
        <dbReference type="EMBL" id="MFB9072224.1"/>
    </source>
</evidence>
<gene>
    <name evidence="1" type="ORF">ACFFX0_13840</name>
</gene>
<accession>A0ABV5FZW9</accession>
<reference evidence="1 2" key="1">
    <citation type="submission" date="2024-09" db="EMBL/GenBank/DDBJ databases">
        <authorList>
            <person name="Sun Q."/>
            <person name="Mori K."/>
        </authorList>
    </citation>
    <scope>NUCLEOTIDE SEQUENCE [LARGE SCALE GENOMIC DNA]</scope>
    <source>
        <strain evidence="1 2">CCM 7609</strain>
    </source>
</reference>
<evidence type="ECO:0000313" key="2">
    <source>
        <dbReference type="Proteomes" id="UP001589575"/>
    </source>
</evidence>
<comment type="caution">
    <text evidence="1">The sequence shown here is derived from an EMBL/GenBank/DDBJ whole genome shotgun (WGS) entry which is preliminary data.</text>
</comment>
<dbReference type="Proteomes" id="UP001589575">
    <property type="component" value="Unassembled WGS sequence"/>
</dbReference>
<keyword evidence="2" id="KW-1185">Reference proteome</keyword>
<proteinExistence type="predicted"/>
<sequence length="58" mass="6242">MAYPLLVDRTPRIRARVSHGVGSSLAMIGGSPGDLRQVRMMTWPALVSRAVGARPGRL</sequence>
<protein>
    <submittedName>
        <fullName evidence="1">Uncharacterized protein</fullName>
    </submittedName>
</protein>
<name>A0ABV5FZW9_9MICC</name>